<feature type="compositionally biased region" description="Polar residues" evidence="2">
    <location>
        <begin position="850"/>
        <end position="860"/>
    </location>
</feature>
<dbReference type="Proteomes" id="UP000703661">
    <property type="component" value="Unassembled WGS sequence"/>
</dbReference>
<dbReference type="AlphaFoldDB" id="A0A9P6SZ41"/>
<feature type="compositionally biased region" description="Polar residues" evidence="2">
    <location>
        <begin position="258"/>
        <end position="271"/>
    </location>
</feature>
<evidence type="ECO:0000256" key="2">
    <source>
        <dbReference type="SAM" id="MobiDB-lite"/>
    </source>
</evidence>
<evidence type="ECO:0000313" key="3">
    <source>
        <dbReference type="EMBL" id="KAG0012545.1"/>
    </source>
</evidence>
<sequence length="1166" mass="129629">MNTESYLDTPQYRHPTGGTISSADYEAGEESETSSMDHQNTAGFKNNSSSSLGYPHDSVKSKQFALQHRQQTPPTQLPNSSQPLSGFATPQSSPQSQGSNHQRNDNDANSYQYSSGSDDDQDHEPASLEDLSHSTSYRVRRDSGLPPIKMTAAKRLPPFNASLSSIPAGSQIMEEEEEEEDFEDEANRHYHEEAKSLHDDEQQSMQLRDRDTDARQGNGLSRIVTKGGLKQRAVPSTSASVKSSPSPLTSVPPSTQPIRTQHTSTPQTTRPTEPDRGPADLSNPSMALAEALIAARSKAEGKPKNQQQQQSSLGSMSTNQSRSTPGHSFSYSDGGRKQAPPTTPDANGLLSNNQVRIPVPDLSPNLRGYPAHTGRQQDFDRNPEGLLYTGRTNLTLSPTSSNPDLAEYQSDSHSGSYGAARPNIGGGRISATAKYNGGNRPANPSISSSMSKYSDDYQQQRNQHQPQRYRESSLLGTSYDSANSVQQLDGEMYSRFGFAEREPDQGPHPSQSYSDNHQEDYINHRRFRTSVGSDSHPYPGNQGRGSSNSFQKLRDQSGRVEPSVPAATNGHPATSSTHSLGLSEDLHDQLTTEAEYIMNRNTELLKILSIRDDEILTLQQELEHTLKVMHEYEDDLMAMHTAAAKPYESYHQTLDQIGHEMTQQEAIVKGYQQENEKLATQLKSSVELRQEAEKRHLKIVDGLKNEMAQLRSELDNSDQERYGNADLRVLLKQSQESHERSRKNFKDKEEEYQAEISDLKERLKMTEQVLDEERRLKVEDMQKLERDIQDFRAGYDGMLARSFGSSYRGASHSKIGSSSSSADGHADTTIDMELEGDISLITDSLLKSPGKSSVGTKSTTPSPPLLDAQQQKATRPKVFDRKLASTDTLTTANAHDGTDVEQLDLEQRISKFEADNGSSRDDLRLSGLSEEHKLANKLRDRINTLNVENKRLHTELSSLSLVLRQQQAERQRRVTQLEELLDMHENTANEKLDDSNTDEGQDRIRKVIQGLLVRIRTKEAEAEFYHNAYLDKVLEMDQMALANGKHQVMANNEENQTQNVVEGLAITSASGTGTSIEAIEARRRAQAAESENSSLIREKLTLARTLEDQVDQLQSKLSAAEIAKARLQDENNALRQQGAKDQQQRRLSQNSHTNGSQDDGNNSMNS</sequence>
<comment type="caution">
    <text evidence="3">The sequence shown here is derived from an EMBL/GenBank/DDBJ whole genome shotgun (WGS) entry which is preliminary data.</text>
</comment>
<gene>
    <name evidence="3" type="ORF">BGZ80_011666</name>
</gene>
<feature type="coiled-coil region" evidence="1">
    <location>
        <begin position="935"/>
        <end position="994"/>
    </location>
</feature>
<feature type="compositionally biased region" description="Low complexity" evidence="2">
    <location>
        <begin position="234"/>
        <end position="257"/>
    </location>
</feature>
<feature type="region of interest" description="Disordered" evidence="2">
    <location>
        <begin position="1"/>
        <end position="475"/>
    </location>
</feature>
<feature type="compositionally biased region" description="Polar residues" evidence="2">
    <location>
        <begin position="68"/>
        <end position="101"/>
    </location>
</feature>
<feature type="region of interest" description="Disordered" evidence="2">
    <location>
        <begin position="1129"/>
        <end position="1166"/>
    </location>
</feature>
<feature type="compositionally biased region" description="Polar residues" evidence="2">
    <location>
        <begin position="390"/>
        <end position="415"/>
    </location>
</feature>
<feature type="region of interest" description="Disordered" evidence="2">
    <location>
        <begin position="846"/>
        <end position="878"/>
    </location>
</feature>
<keyword evidence="1" id="KW-0175">Coiled coil</keyword>
<organism evidence="3 4">
    <name type="scientific">Entomortierella chlamydospora</name>
    <dbReference type="NCBI Taxonomy" id="101097"/>
    <lineage>
        <taxon>Eukaryota</taxon>
        <taxon>Fungi</taxon>
        <taxon>Fungi incertae sedis</taxon>
        <taxon>Mucoromycota</taxon>
        <taxon>Mortierellomycotina</taxon>
        <taxon>Mortierellomycetes</taxon>
        <taxon>Mortierellales</taxon>
        <taxon>Mortierellaceae</taxon>
        <taxon>Entomortierella</taxon>
    </lineage>
</organism>
<feature type="compositionally biased region" description="Basic and acidic residues" evidence="2">
    <location>
        <begin position="123"/>
        <end position="132"/>
    </location>
</feature>
<feature type="non-terminal residue" evidence="3">
    <location>
        <position position="1"/>
    </location>
</feature>
<feature type="compositionally biased region" description="Acidic residues" evidence="2">
    <location>
        <begin position="173"/>
        <end position="184"/>
    </location>
</feature>
<dbReference type="EMBL" id="JAAAID010000968">
    <property type="protein sequence ID" value="KAG0012545.1"/>
    <property type="molecule type" value="Genomic_DNA"/>
</dbReference>
<evidence type="ECO:0000256" key="1">
    <source>
        <dbReference type="SAM" id="Coils"/>
    </source>
</evidence>
<evidence type="ECO:0000313" key="4">
    <source>
        <dbReference type="Proteomes" id="UP000703661"/>
    </source>
</evidence>
<feature type="compositionally biased region" description="Polar residues" evidence="2">
    <location>
        <begin position="1130"/>
        <end position="1166"/>
    </location>
</feature>
<feature type="compositionally biased region" description="Basic and acidic residues" evidence="2">
    <location>
        <begin position="185"/>
        <end position="214"/>
    </location>
</feature>
<feature type="region of interest" description="Disordered" evidence="2">
    <location>
        <begin position="529"/>
        <end position="582"/>
    </location>
</feature>
<feature type="compositionally biased region" description="Polar residues" evidence="2">
    <location>
        <begin position="571"/>
        <end position="580"/>
    </location>
</feature>
<feature type="compositionally biased region" description="Polar residues" evidence="2">
    <location>
        <begin position="33"/>
        <end position="52"/>
    </location>
</feature>
<keyword evidence="4" id="KW-1185">Reference proteome</keyword>
<feature type="compositionally biased region" description="Polar residues" evidence="2">
    <location>
        <begin position="313"/>
        <end position="331"/>
    </location>
</feature>
<feature type="compositionally biased region" description="Low complexity" evidence="2">
    <location>
        <begin position="809"/>
        <end position="823"/>
    </location>
</feature>
<accession>A0A9P6SZ41</accession>
<protein>
    <submittedName>
        <fullName evidence="3">Uncharacterized protein</fullName>
    </submittedName>
</protein>
<feature type="coiled-coil region" evidence="1">
    <location>
        <begin position="661"/>
        <end position="776"/>
    </location>
</feature>
<name>A0A9P6SZ41_9FUNG</name>
<feature type="region of interest" description="Disordered" evidence="2">
    <location>
        <begin position="806"/>
        <end position="826"/>
    </location>
</feature>
<proteinExistence type="predicted"/>
<reference evidence="3" key="1">
    <citation type="journal article" date="2020" name="Fungal Divers.">
        <title>Resolving the Mortierellaceae phylogeny through synthesis of multi-gene phylogenetics and phylogenomics.</title>
        <authorList>
            <person name="Vandepol N."/>
            <person name="Liber J."/>
            <person name="Desiro A."/>
            <person name="Na H."/>
            <person name="Kennedy M."/>
            <person name="Barry K."/>
            <person name="Grigoriev I.V."/>
            <person name="Miller A.N."/>
            <person name="O'Donnell K."/>
            <person name="Stajich J.E."/>
            <person name="Bonito G."/>
        </authorList>
    </citation>
    <scope>NUCLEOTIDE SEQUENCE</scope>
    <source>
        <strain evidence="3">NRRL 2769</strain>
    </source>
</reference>